<feature type="compositionally biased region" description="Basic and acidic residues" evidence="1">
    <location>
        <begin position="120"/>
        <end position="130"/>
    </location>
</feature>
<feature type="compositionally biased region" description="Acidic residues" evidence="1">
    <location>
        <begin position="363"/>
        <end position="375"/>
    </location>
</feature>
<accession>A0A1C6Y8M2</accession>
<gene>
    <name evidence="2" type="ORF">PCHAJ_000093700</name>
</gene>
<evidence type="ECO:0000313" key="3">
    <source>
        <dbReference type="Proteomes" id="UP000507163"/>
    </source>
</evidence>
<feature type="region of interest" description="Disordered" evidence="1">
    <location>
        <begin position="397"/>
        <end position="416"/>
    </location>
</feature>
<feature type="compositionally biased region" description="Basic residues" evidence="1">
    <location>
        <begin position="206"/>
        <end position="216"/>
    </location>
</feature>
<feature type="region of interest" description="Disordered" evidence="1">
    <location>
        <begin position="54"/>
        <end position="97"/>
    </location>
</feature>
<protein>
    <submittedName>
        <fullName evidence="2">Uncharacterized protein</fullName>
    </submittedName>
</protein>
<feature type="compositionally biased region" description="Basic residues" evidence="1">
    <location>
        <begin position="71"/>
        <end position="82"/>
    </location>
</feature>
<feature type="region of interest" description="Disordered" evidence="1">
    <location>
        <begin position="180"/>
        <end position="292"/>
    </location>
</feature>
<feature type="compositionally biased region" description="Basic and acidic residues" evidence="1">
    <location>
        <begin position="398"/>
        <end position="416"/>
    </location>
</feature>
<feature type="compositionally biased region" description="Low complexity" evidence="1">
    <location>
        <begin position="1"/>
        <end position="16"/>
    </location>
</feature>
<evidence type="ECO:0000256" key="1">
    <source>
        <dbReference type="SAM" id="MobiDB-lite"/>
    </source>
</evidence>
<sequence>MSLFSSNSENSSVYNENKNEKKKNINKTYNNDTILLSNNENNKIKKRKNGLKKNCLFSSNSDGSNDIDKKNKIKKKKKKLKKGNNILSNKLDGNHDHNVTEFEKKETNLINNNINNKVQSPEKGKNKTTEKSLFSSNSSDTKSEKSRNGIPFNYSLFSDDNSESVVSQCVNKKKIKIGHNESLKSEKNKIASRNNEKNKIASQNSKKNKRLNRRTKLNNISKISKSSNSSNENRNKKKKKYEHNLFEDDTLESYVSHEGEEEEERSDNKKNKKTKKLTKNVEKNDRENNETLDKYIENDMRVVTKNDDEDKNRSSGFGNETYDSKKSRSESLYRLVKFEQLKKKAQRKLKFLSIVDMTKDGSESENDYSETDETTNDSILNESDKSSKTLEDSFFSDNYEHSEKYENENNSERSENIDTMDIYNYYYIDNEETDVNKKMDLEKVIPPSTEARYDDLYNMLFGFDHSESVKNVDTNPSNDNKDRNESIHVYNENRCKGSQNNNGKKEEIKKSLEKNFILYRNFRNLNNEISRQNNKKGLILKEIISSFIRLINENMLENEKKEITEGDRYSGKKTSKIEDEEDYNETSEVEEMFVSFEQNENDKRGDEDLYNINTVNNADNAGSIDNADNGGSADLKNEECICLFCREKNEVLKKEELNLIIFKIIKDNKNKNTMIKLFFMNSYIFRLFINHSIHNKYIIVVCKDRKNEKKYSRYYKWSTLITNRFNIKKILHVIPKKITLTNIAIHIYAINFLNENEKLIVVINFLKWKKIRKSYYEILKLNNKEKYTNLIIYKKFSFFINLIDKYCSIKNINLDMNNNDDINYDVGVSNFEKENFFKKKFHANPNKIKNNTHYSNTYNELKVNEIEENLNTHLENSDLQFILVDPLNVSSHNESYLYPSHFVVLF</sequence>
<name>A0A1C6Y8M2_PLACU</name>
<dbReference type="AlphaFoldDB" id="A0A1C6Y8M2"/>
<organism evidence="2 3">
    <name type="scientific">Plasmodium chabaudi chabaudi</name>
    <dbReference type="NCBI Taxonomy" id="31271"/>
    <lineage>
        <taxon>Eukaryota</taxon>
        <taxon>Sar</taxon>
        <taxon>Alveolata</taxon>
        <taxon>Apicomplexa</taxon>
        <taxon>Aconoidasida</taxon>
        <taxon>Haemosporida</taxon>
        <taxon>Plasmodiidae</taxon>
        <taxon>Plasmodium</taxon>
        <taxon>Plasmodium (Vinckeia)</taxon>
    </lineage>
</organism>
<dbReference type="EMBL" id="LT608172">
    <property type="protein sequence ID" value="SCM19610.1"/>
    <property type="molecule type" value="Genomic_DNA"/>
</dbReference>
<feature type="compositionally biased region" description="Basic and acidic residues" evidence="1">
    <location>
        <begin position="279"/>
        <end position="292"/>
    </location>
</feature>
<feature type="region of interest" description="Disordered" evidence="1">
    <location>
        <begin position="110"/>
        <end position="148"/>
    </location>
</feature>
<evidence type="ECO:0000313" key="2">
    <source>
        <dbReference type="EMBL" id="SCM19610.1"/>
    </source>
</evidence>
<feature type="compositionally biased region" description="Low complexity" evidence="1">
    <location>
        <begin position="54"/>
        <end position="64"/>
    </location>
</feature>
<proteinExistence type="predicted"/>
<feature type="region of interest" description="Disordered" evidence="1">
    <location>
        <begin position="360"/>
        <end position="388"/>
    </location>
</feature>
<dbReference type="Proteomes" id="UP000507163">
    <property type="component" value="Chromosome 6"/>
</dbReference>
<feature type="region of interest" description="Disordered" evidence="1">
    <location>
        <begin position="305"/>
        <end position="329"/>
    </location>
</feature>
<feature type="compositionally biased region" description="Basic and acidic residues" evidence="1">
    <location>
        <begin position="180"/>
        <end position="199"/>
    </location>
</feature>
<feature type="compositionally biased region" description="Low complexity" evidence="1">
    <location>
        <begin position="217"/>
        <end position="232"/>
    </location>
</feature>
<reference evidence="2 3" key="1">
    <citation type="submission" date="2016-08" db="EMBL/GenBank/DDBJ databases">
        <authorList>
            <consortium name="Pathogen Informatics"/>
        </authorList>
    </citation>
    <scope>NUCLEOTIDE SEQUENCE [LARGE SCALE GENOMIC DNA]</scope>
    <source>
        <strain evidence="2 3">AJ</strain>
    </source>
</reference>
<feature type="region of interest" description="Disordered" evidence="1">
    <location>
        <begin position="1"/>
        <end position="31"/>
    </location>
</feature>